<dbReference type="SUPFAM" id="SSF46689">
    <property type="entry name" value="Homeodomain-like"/>
    <property type="match status" value="1"/>
</dbReference>
<dbReference type="AlphaFoldDB" id="A0A9X2FFD7"/>
<dbReference type="Pfam" id="PF02954">
    <property type="entry name" value="HTH_8"/>
    <property type="match status" value="1"/>
</dbReference>
<dbReference type="PROSITE" id="PS50045">
    <property type="entry name" value="SIGMA54_INTERACT_4"/>
    <property type="match status" value="1"/>
</dbReference>
<dbReference type="GO" id="GO:0005524">
    <property type="term" value="F:ATP binding"/>
    <property type="evidence" value="ECO:0007669"/>
    <property type="project" value="UniProtKB-KW"/>
</dbReference>
<evidence type="ECO:0000313" key="9">
    <source>
        <dbReference type="EMBL" id="MCO6048095.1"/>
    </source>
</evidence>
<keyword evidence="1" id="KW-0547">Nucleotide-binding</keyword>
<dbReference type="Gene3D" id="1.10.10.60">
    <property type="entry name" value="Homeodomain-like"/>
    <property type="match status" value="1"/>
</dbReference>
<dbReference type="Pfam" id="PF00072">
    <property type="entry name" value="Response_reg"/>
    <property type="match status" value="1"/>
</dbReference>
<dbReference type="PROSITE" id="PS50110">
    <property type="entry name" value="RESPONSE_REGULATORY"/>
    <property type="match status" value="1"/>
</dbReference>
<dbReference type="GO" id="GO:0043565">
    <property type="term" value="F:sequence-specific DNA binding"/>
    <property type="evidence" value="ECO:0007669"/>
    <property type="project" value="InterPro"/>
</dbReference>
<feature type="modified residue" description="4-aspartylphosphate" evidence="6">
    <location>
        <position position="56"/>
    </location>
</feature>
<keyword evidence="3" id="KW-0805">Transcription regulation</keyword>
<reference evidence="9" key="1">
    <citation type="submission" date="2022-06" db="EMBL/GenBank/DDBJ databases">
        <title>Aeoliella straminimaris, a novel planctomycete from sediments.</title>
        <authorList>
            <person name="Vitorino I.R."/>
            <person name="Lage O.M."/>
        </authorList>
    </citation>
    <scope>NUCLEOTIDE SEQUENCE</scope>
    <source>
        <strain evidence="9">ICT_H6.2</strain>
    </source>
</reference>
<dbReference type="PROSITE" id="PS00675">
    <property type="entry name" value="SIGMA54_INTERACT_1"/>
    <property type="match status" value="1"/>
</dbReference>
<dbReference type="Gene3D" id="3.40.50.300">
    <property type="entry name" value="P-loop containing nucleotide triphosphate hydrolases"/>
    <property type="match status" value="1"/>
</dbReference>
<evidence type="ECO:0000256" key="1">
    <source>
        <dbReference type="ARBA" id="ARBA00022741"/>
    </source>
</evidence>
<keyword evidence="4" id="KW-0238">DNA-binding</keyword>
<evidence type="ECO:0000259" key="8">
    <source>
        <dbReference type="PROSITE" id="PS50110"/>
    </source>
</evidence>
<feature type="domain" description="Sigma-54 factor interaction" evidence="7">
    <location>
        <begin position="140"/>
        <end position="365"/>
    </location>
</feature>
<dbReference type="InterPro" id="IPR002078">
    <property type="entry name" value="Sigma_54_int"/>
</dbReference>
<dbReference type="SMART" id="SM00382">
    <property type="entry name" value="AAA"/>
    <property type="match status" value="1"/>
</dbReference>
<dbReference type="GO" id="GO:0000160">
    <property type="term" value="P:phosphorelay signal transduction system"/>
    <property type="evidence" value="ECO:0007669"/>
    <property type="project" value="InterPro"/>
</dbReference>
<dbReference type="Gene3D" id="3.40.50.2300">
    <property type="match status" value="1"/>
</dbReference>
<evidence type="ECO:0000256" key="3">
    <source>
        <dbReference type="ARBA" id="ARBA00023015"/>
    </source>
</evidence>
<name>A0A9X2FFD7_9BACT</name>
<dbReference type="PANTHER" id="PTHR32071">
    <property type="entry name" value="TRANSCRIPTIONAL REGULATORY PROTEIN"/>
    <property type="match status" value="1"/>
</dbReference>
<dbReference type="GO" id="GO:0006355">
    <property type="term" value="P:regulation of DNA-templated transcription"/>
    <property type="evidence" value="ECO:0007669"/>
    <property type="project" value="InterPro"/>
</dbReference>
<dbReference type="PROSITE" id="PS00676">
    <property type="entry name" value="SIGMA54_INTERACT_2"/>
    <property type="match status" value="1"/>
</dbReference>
<feature type="domain" description="Response regulatory" evidence="8">
    <location>
        <begin position="7"/>
        <end position="121"/>
    </location>
</feature>
<keyword evidence="5" id="KW-0804">Transcription</keyword>
<dbReference type="Proteomes" id="UP001155241">
    <property type="component" value="Unassembled WGS sequence"/>
</dbReference>
<dbReference type="InterPro" id="IPR058031">
    <property type="entry name" value="AAA_lid_NorR"/>
</dbReference>
<evidence type="ECO:0000256" key="2">
    <source>
        <dbReference type="ARBA" id="ARBA00022840"/>
    </source>
</evidence>
<dbReference type="Gene3D" id="1.10.8.60">
    <property type="match status" value="1"/>
</dbReference>
<dbReference type="EMBL" id="JAMXLR010000095">
    <property type="protein sequence ID" value="MCO6048095.1"/>
    <property type="molecule type" value="Genomic_DNA"/>
</dbReference>
<dbReference type="FunFam" id="3.40.50.300:FF:000006">
    <property type="entry name" value="DNA-binding transcriptional regulator NtrC"/>
    <property type="match status" value="1"/>
</dbReference>
<dbReference type="SUPFAM" id="SSF52540">
    <property type="entry name" value="P-loop containing nucleoside triphosphate hydrolases"/>
    <property type="match status" value="1"/>
</dbReference>
<evidence type="ECO:0000256" key="4">
    <source>
        <dbReference type="ARBA" id="ARBA00023125"/>
    </source>
</evidence>
<dbReference type="PRINTS" id="PR01590">
    <property type="entry name" value="HTHFIS"/>
</dbReference>
<organism evidence="9 10">
    <name type="scientific">Aeoliella straminimaris</name>
    <dbReference type="NCBI Taxonomy" id="2954799"/>
    <lineage>
        <taxon>Bacteria</taxon>
        <taxon>Pseudomonadati</taxon>
        <taxon>Planctomycetota</taxon>
        <taxon>Planctomycetia</taxon>
        <taxon>Pirellulales</taxon>
        <taxon>Lacipirellulaceae</taxon>
        <taxon>Aeoliella</taxon>
    </lineage>
</organism>
<dbReference type="Pfam" id="PF00158">
    <property type="entry name" value="Sigma54_activat"/>
    <property type="match status" value="1"/>
</dbReference>
<dbReference type="InterPro" id="IPR011006">
    <property type="entry name" value="CheY-like_superfamily"/>
</dbReference>
<dbReference type="InterPro" id="IPR009057">
    <property type="entry name" value="Homeodomain-like_sf"/>
</dbReference>
<gene>
    <name evidence="9" type="ORF">NG895_29690</name>
</gene>
<dbReference type="InterPro" id="IPR003593">
    <property type="entry name" value="AAA+_ATPase"/>
</dbReference>
<protein>
    <submittedName>
        <fullName evidence="9">Sigma-54 dependent transcriptional regulator</fullName>
    </submittedName>
</protein>
<evidence type="ECO:0000313" key="10">
    <source>
        <dbReference type="Proteomes" id="UP001155241"/>
    </source>
</evidence>
<dbReference type="InterPro" id="IPR025943">
    <property type="entry name" value="Sigma_54_int_dom_ATP-bd_2"/>
</dbReference>
<sequence length="440" mass="47671">MSQPELHILIVDDEPPQRELLGDVVQSLGMSPVEVESGEAALELIAREPPDMVLLDVRLGGISGLETLRRIRQSLPDLPVLLITGFADVRQAVEAVKCGADDYLSKPIDLEELQTAITDALGRAATDGQSDQHPDLPAGVVAESGAMRAVLRTAALVAPSDAPVLITGESGVGKEVVADLIHRWSDRAAQPLIAANCAGLPETLIESELFGHLKGAFTGASATREGYFRAAEGGTLFLDEIGELPMHLQPKLLRALEAKEVTPVGADRPVAVDVRLVAATNRELEQAVQNNTFREDLYYRLNVVELQVPPLRERREDIPALVRRLGSEFVGAAVRLSPQALNCLLAYQWPGNVRELRNAIQRACLLCRGDVVMPEHLPAKVQALAVEADGDEQGRLSQVERATILATLDECDGNRTQAARKLGISRRGLIYKLRAMDYDG</sequence>
<evidence type="ECO:0000256" key="5">
    <source>
        <dbReference type="ARBA" id="ARBA00023163"/>
    </source>
</evidence>
<dbReference type="InterPro" id="IPR027417">
    <property type="entry name" value="P-loop_NTPase"/>
</dbReference>
<evidence type="ECO:0000259" key="7">
    <source>
        <dbReference type="PROSITE" id="PS50045"/>
    </source>
</evidence>
<keyword evidence="2" id="KW-0067">ATP-binding</keyword>
<dbReference type="PROSITE" id="PS00688">
    <property type="entry name" value="SIGMA54_INTERACT_3"/>
    <property type="match status" value="1"/>
</dbReference>
<dbReference type="RefSeq" id="WP_252856208.1">
    <property type="nucleotide sequence ID" value="NZ_JAMXLR010000095.1"/>
</dbReference>
<dbReference type="InterPro" id="IPR025944">
    <property type="entry name" value="Sigma_54_int_dom_CS"/>
</dbReference>
<dbReference type="InterPro" id="IPR002197">
    <property type="entry name" value="HTH_Fis"/>
</dbReference>
<evidence type="ECO:0000256" key="6">
    <source>
        <dbReference type="PROSITE-ProRule" id="PRU00169"/>
    </source>
</evidence>
<dbReference type="SUPFAM" id="SSF52172">
    <property type="entry name" value="CheY-like"/>
    <property type="match status" value="1"/>
</dbReference>
<dbReference type="SMART" id="SM00448">
    <property type="entry name" value="REC"/>
    <property type="match status" value="1"/>
</dbReference>
<accession>A0A9X2FFD7</accession>
<dbReference type="InterPro" id="IPR001789">
    <property type="entry name" value="Sig_transdc_resp-reg_receiver"/>
</dbReference>
<keyword evidence="6" id="KW-0597">Phosphoprotein</keyword>
<proteinExistence type="predicted"/>
<keyword evidence="10" id="KW-1185">Reference proteome</keyword>
<dbReference type="Pfam" id="PF25601">
    <property type="entry name" value="AAA_lid_14"/>
    <property type="match status" value="1"/>
</dbReference>
<comment type="caution">
    <text evidence="9">The sequence shown here is derived from an EMBL/GenBank/DDBJ whole genome shotgun (WGS) entry which is preliminary data.</text>
</comment>
<dbReference type="CDD" id="cd00009">
    <property type="entry name" value="AAA"/>
    <property type="match status" value="1"/>
</dbReference>
<dbReference type="InterPro" id="IPR025662">
    <property type="entry name" value="Sigma_54_int_dom_ATP-bd_1"/>
</dbReference>